<sequence>MTFEIRFLDSIGEVDEALWGKVTSPFLSRAFWLALEACGAVSVQTGWAARHVLLLENGVPRACLPLFVKNHHRGEYVFDHGWAQAYAEHGLDYYPRFVSSVPFTPVVGERVWLADGVALVEVLPYLLEAVRQLAVGLEASSWHGLFVDELTLSVVAQADLPIALATRSGCQFLWRNQAYDSFDAFIETFTAKRRKNVKAERRKIAAQGIVCQFIEGADVTHEDWLFFYQCYERTYHVRGQRPYLSLAFFEQIGRTMSGFIVLEVAVDAAGERLAAALFFKDAQTLYGRYWGALADIDCLHFEVCYYQGIEYAIAHGLRFLDPGTQGEHKLVRGFEPVLTYSLHWLADSRFMAAVSDFVARERVGVEAYFDEAMAALPFRKGD</sequence>
<dbReference type="Gene3D" id="3.40.630.30">
    <property type="match status" value="1"/>
</dbReference>
<dbReference type="SUPFAM" id="SSF55729">
    <property type="entry name" value="Acyl-CoA N-acyltransferases (Nat)"/>
    <property type="match status" value="1"/>
</dbReference>
<keyword evidence="2" id="KW-1185">Reference proteome</keyword>
<dbReference type="InterPro" id="IPR007434">
    <property type="entry name" value="FemAB-like"/>
</dbReference>
<evidence type="ECO:0000313" key="1">
    <source>
        <dbReference type="EMBL" id="GHA74938.1"/>
    </source>
</evidence>
<dbReference type="AlphaFoldDB" id="A0A8J3G0S3"/>
<gene>
    <name evidence="1" type="ORF">GCM10009007_15030</name>
</gene>
<dbReference type="RefSeq" id="WP_189493330.1">
    <property type="nucleotide sequence ID" value="NZ_BMZG01000007.1"/>
</dbReference>
<dbReference type="PANTHER" id="PTHR47017">
    <property type="entry name" value="ACYL-COA"/>
    <property type="match status" value="1"/>
</dbReference>
<evidence type="ECO:0008006" key="3">
    <source>
        <dbReference type="Google" id="ProtNLM"/>
    </source>
</evidence>
<reference evidence="1" key="2">
    <citation type="submission" date="2020-09" db="EMBL/GenBank/DDBJ databases">
        <authorList>
            <person name="Sun Q."/>
            <person name="Kim S."/>
        </authorList>
    </citation>
    <scope>NUCLEOTIDE SEQUENCE</scope>
    <source>
        <strain evidence="1">KCTC 32501</strain>
    </source>
</reference>
<protein>
    <recommendedName>
        <fullName evidence="3">GNAT family N-acetyltransferase</fullName>
    </recommendedName>
</protein>
<dbReference type="EMBL" id="BMZG01000007">
    <property type="protein sequence ID" value="GHA74938.1"/>
    <property type="molecule type" value="Genomic_DNA"/>
</dbReference>
<name>A0A8J3G0S3_9BURK</name>
<accession>A0A8J3G0S3</accession>
<dbReference type="Pfam" id="PF04339">
    <property type="entry name" value="FemAB_like"/>
    <property type="match status" value="1"/>
</dbReference>
<dbReference type="InterPro" id="IPR016181">
    <property type="entry name" value="Acyl_CoA_acyltransferase"/>
</dbReference>
<dbReference type="PANTHER" id="PTHR47017:SF1">
    <property type="entry name" value="ACYL-COA"/>
    <property type="match status" value="1"/>
</dbReference>
<reference evidence="1" key="1">
    <citation type="journal article" date="2014" name="Int. J. Syst. Evol. Microbiol.">
        <title>Complete genome sequence of Corynebacterium casei LMG S-19264T (=DSM 44701T), isolated from a smear-ripened cheese.</title>
        <authorList>
            <consortium name="US DOE Joint Genome Institute (JGI-PGF)"/>
            <person name="Walter F."/>
            <person name="Albersmeier A."/>
            <person name="Kalinowski J."/>
            <person name="Ruckert C."/>
        </authorList>
    </citation>
    <scope>NUCLEOTIDE SEQUENCE</scope>
    <source>
        <strain evidence="1">KCTC 32501</strain>
    </source>
</reference>
<evidence type="ECO:0000313" key="2">
    <source>
        <dbReference type="Proteomes" id="UP000614287"/>
    </source>
</evidence>
<organism evidence="1 2">
    <name type="scientific">Formosimonas limnophila</name>
    <dbReference type="NCBI Taxonomy" id="1384487"/>
    <lineage>
        <taxon>Bacteria</taxon>
        <taxon>Pseudomonadati</taxon>
        <taxon>Pseudomonadota</taxon>
        <taxon>Betaproteobacteria</taxon>
        <taxon>Burkholderiales</taxon>
        <taxon>Burkholderiaceae</taxon>
        <taxon>Formosimonas</taxon>
    </lineage>
</organism>
<comment type="caution">
    <text evidence="1">The sequence shown here is derived from an EMBL/GenBank/DDBJ whole genome shotgun (WGS) entry which is preliminary data.</text>
</comment>
<proteinExistence type="predicted"/>
<dbReference type="Proteomes" id="UP000614287">
    <property type="component" value="Unassembled WGS sequence"/>
</dbReference>